<keyword evidence="4" id="KW-1185">Reference proteome</keyword>
<sequence length="428" mass="48807">MFAVRRLPSGLTASLPRATRKNATLAVASSIERSSQETKTQGRRKRTRTTRPEISIQQPRSWHRALPPDVIPAYDLALQLLHKDSRNLKSEVSALRKSVENKETLYQALLAKVAKAEAENKAALEDELQSLDQDLESMSEKLNILEVQSEVNLPEVRWTVNNAMADMTKPSHRHLLEQKWRKDGDLDLLMERIYQMHVVPDVLPEINPSIDLRIAVPVREYKKGKPYETVEPGTFLMPKQTLSPPNLFVNVFHTDVRLYTMLLLDLDLPYPEASTYTTFLHWMEPNIPLSATSPSRVTVLNAHTPYIPPHPQQGTPYHRYVCLLLPQPAISSYTLTGAARASGNPTSIYLDIPAVQDAERFGFDVREFASNWALDSARGGAAHMWREVWDSQVSKIYSDILKKEEPRYGHPPKFNPYIQIKQQKKYIL</sequence>
<organism evidence="3 4">
    <name type="scientific">Gymnopilus junonius</name>
    <name type="common">Spectacular rustgill mushroom</name>
    <name type="synonym">Gymnopilus spectabilis subsp. junonius</name>
    <dbReference type="NCBI Taxonomy" id="109634"/>
    <lineage>
        <taxon>Eukaryota</taxon>
        <taxon>Fungi</taxon>
        <taxon>Dikarya</taxon>
        <taxon>Basidiomycota</taxon>
        <taxon>Agaricomycotina</taxon>
        <taxon>Agaricomycetes</taxon>
        <taxon>Agaricomycetidae</taxon>
        <taxon>Agaricales</taxon>
        <taxon>Agaricineae</taxon>
        <taxon>Hymenogastraceae</taxon>
        <taxon>Gymnopilus</taxon>
    </lineage>
</organism>
<dbReference type="InterPro" id="IPR035810">
    <property type="entry name" value="PEBP_euk"/>
</dbReference>
<protein>
    <submittedName>
        <fullName evidence="3">Phosphatidylethanolamine-binding protein</fullName>
    </submittedName>
</protein>
<dbReference type="EMBL" id="JADNYJ010000062">
    <property type="protein sequence ID" value="KAF8895012.1"/>
    <property type="molecule type" value="Genomic_DNA"/>
</dbReference>
<reference evidence="3" key="1">
    <citation type="submission" date="2020-11" db="EMBL/GenBank/DDBJ databases">
        <authorList>
            <consortium name="DOE Joint Genome Institute"/>
            <person name="Ahrendt S."/>
            <person name="Riley R."/>
            <person name="Andreopoulos W."/>
            <person name="LaButti K."/>
            <person name="Pangilinan J."/>
            <person name="Ruiz-duenas F.J."/>
            <person name="Barrasa J.M."/>
            <person name="Sanchez-Garcia M."/>
            <person name="Camarero S."/>
            <person name="Miyauchi S."/>
            <person name="Serrano A."/>
            <person name="Linde D."/>
            <person name="Babiker R."/>
            <person name="Drula E."/>
            <person name="Ayuso-Fernandez I."/>
            <person name="Pacheco R."/>
            <person name="Padilla G."/>
            <person name="Ferreira P."/>
            <person name="Barriuso J."/>
            <person name="Kellner H."/>
            <person name="Castanera R."/>
            <person name="Alfaro M."/>
            <person name="Ramirez L."/>
            <person name="Pisabarro A.G."/>
            <person name="Kuo A."/>
            <person name="Tritt A."/>
            <person name="Lipzen A."/>
            <person name="He G."/>
            <person name="Yan M."/>
            <person name="Ng V."/>
            <person name="Cullen D."/>
            <person name="Martin F."/>
            <person name="Rosso M.-N."/>
            <person name="Henrissat B."/>
            <person name="Hibbett D."/>
            <person name="Martinez A.T."/>
            <person name="Grigoriev I.V."/>
        </authorList>
    </citation>
    <scope>NUCLEOTIDE SEQUENCE</scope>
    <source>
        <strain evidence="3">AH 44721</strain>
    </source>
</reference>
<feature type="region of interest" description="Disordered" evidence="2">
    <location>
        <begin position="25"/>
        <end position="52"/>
    </location>
</feature>
<dbReference type="Proteomes" id="UP000724874">
    <property type="component" value="Unassembled WGS sequence"/>
</dbReference>
<evidence type="ECO:0000313" key="4">
    <source>
        <dbReference type="Proteomes" id="UP000724874"/>
    </source>
</evidence>
<evidence type="ECO:0000256" key="1">
    <source>
        <dbReference type="SAM" id="Coils"/>
    </source>
</evidence>
<evidence type="ECO:0000313" key="3">
    <source>
        <dbReference type="EMBL" id="KAF8895012.1"/>
    </source>
</evidence>
<gene>
    <name evidence="3" type="ORF">CPB84DRAFT_1848352</name>
</gene>
<dbReference type="Pfam" id="PF01161">
    <property type="entry name" value="PBP"/>
    <property type="match status" value="1"/>
</dbReference>
<keyword evidence="1" id="KW-0175">Coiled coil</keyword>
<proteinExistence type="predicted"/>
<dbReference type="PANTHER" id="PTHR11362:SF82">
    <property type="entry name" value="PHOSPHATIDYLETHANOLAMINE-BINDING PROTEIN 4"/>
    <property type="match status" value="1"/>
</dbReference>
<dbReference type="OrthoDB" id="2153661at2759"/>
<comment type="caution">
    <text evidence="3">The sequence shown here is derived from an EMBL/GenBank/DDBJ whole genome shotgun (WGS) entry which is preliminary data.</text>
</comment>
<dbReference type="InterPro" id="IPR036610">
    <property type="entry name" value="PEBP-like_sf"/>
</dbReference>
<dbReference type="Gene3D" id="3.90.280.10">
    <property type="entry name" value="PEBP-like"/>
    <property type="match status" value="1"/>
</dbReference>
<feature type="coiled-coil region" evidence="1">
    <location>
        <begin position="99"/>
        <end position="148"/>
    </location>
</feature>
<dbReference type="Gene3D" id="1.20.58.1180">
    <property type="match status" value="1"/>
</dbReference>
<dbReference type="InterPro" id="IPR008914">
    <property type="entry name" value="PEBP"/>
</dbReference>
<dbReference type="AlphaFoldDB" id="A0A9P5NM01"/>
<dbReference type="SUPFAM" id="SSF49777">
    <property type="entry name" value="PEBP-like"/>
    <property type="match status" value="1"/>
</dbReference>
<name>A0A9P5NM01_GYMJU</name>
<accession>A0A9P5NM01</accession>
<dbReference type="CDD" id="cd00866">
    <property type="entry name" value="PEBP_euk"/>
    <property type="match status" value="1"/>
</dbReference>
<evidence type="ECO:0000256" key="2">
    <source>
        <dbReference type="SAM" id="MobiDB-lite"/>
    </source>
</evidence>
<dbReference type="PANTHER" id="PTHR11362">
    <property type="entry name" value="PHOSPHATIDYLETHANOLAMINE-BINDING PROTEIN"/>
    <property type="match status" value="1"/>
</dbReference>